<dbReference type="EMBL" id="CP000378">
    <property type="protein sequence ID" value="ABF77615.1"/>
    <property type="molecule type" value="Genomic_DNA"/>
</dbReference>
<sequence>MTALVHRPALRGGAGSGGLPRVSPAAVHATGCVLAFVAVLAGGIHLANAADWSGLTHSRALLAAAQARAADAQRMLAAAGQRRDGHRASTRDDHSPHAPEWAALMLELADLAASSGLRGVSIEPQRADGAEPDGRRTVHIAADGDFRALLHMVGGLARFPVLAVPTALRIERGMAAARVDMSVDVFPALPATAVAADNTPVRAAAPDADPFGEAGPAEAAGHAARFAGTIRDARAGLALFDDGDGVFTAVAPGDLLGAARVVRVERAAVTLATADGAQRLVLDDGGRP</sequence>
<dbReference type="HOGENOM" id="CLU_078719_0_0_4"/>
<name>A0A0H2XRX7_BURO1</name>
<reference evidence="1" key="1">
    <citation type="submission" date="2006-05" db="EMBL/GenBank/DDBJ databases">
        <title>Complete sequence of chromosome 1 of Burkholderia cenocepacia AU 1054.</title>
        <authorList>
            <consortium name="US DOE Joint Genome Institute"/>
            <person name="Copeland A."/>
            <person name="Lucas S."/>
            <person name="Lapidus A."/>
            <person name="Barry K."/>
            <person name="Detter J.C."/>
            <person name="Glavina del Rio T."/>
            <person name="Hammon N."/>
            <person name="Israni S."/>
            <person name="Dalin E."/>
            <person name="Tice H."/>
            <person name="Pitluck S."/>
            <person name="Chain P."/>
            <person name="Malfatti S."/>
            <person name="Shin M."/>
            <person name="Vergez L."/>
            <person name="Schmutz J."/>
            <person name="Larimer F."/>
            <person name="Land M."/>
            <person name="Hauser L."/>
            <person name="Kyrpides N."/>
            <person name="Lykidis A."/>
            <person name="LiPuma J.J."/>
            <person name="Konstantinidis K."/>
            <person name="Tiedje J.M."/>
            <person name="Richardson P."/>
        </authorList>
    </citation>
    <scope>NUCLEOTIDE SEQUENCE [LARGE SCALE GENOMIC DNA]</scope>
    <source>
        <strain evidence="1">AU 1054</strain>
    </source>
</reference>
<protein>
    <submittedName>
        <fullName evidence="1">Uncharacterized protein</fullName>
    </submittedName>
</protein>
<proteinExistence type="predicted"/>
<dbReference type="SUPFAM" id="SSF52255">
    <property type="entry name" value="N5-CAIR mutase (phosphoribosylaminoimidazole carboxylase, PurE)"/>
    <property type="match status" value="1"/>
</dbReference>
<organism evidence="1">
    <name type="scientific">Burkholderia orbicola (strain AU 1054)</name>
    <dbReference type="NCBI Taxonomy" id="331271"/>
    <lineage>
        <taxon>Bacteria</taxon>
        <taxon>Pseudomonadati</taxon>
        <taxon>Pseudomonadota</taxon>
        <taxon>Betaproteobacteria</taxon>
        <taxon>Burkholderiales</taxon>
        <taxon>Burkholderiaceae</taxon>
        <taxon>Burkholderia</taxon>
        <taxon>Burkholderia cepacia complex</taxon>
        <taxon>Burkholderia orbicola</taxon>
    </lineage>
</organism>
<dbReference type="AlphaFoldDB" id="A0A0H2XRX7"/>
<accession>A0A0H2XRX7</accession>
<evidence type="ECO:0000313" key="1">
    <source>
        <dbReference type="EMBL" id="ABF77615.1"/>
    </source>
</evidence>
<gene>
    <name evidence="1" type="ordered locus">Bcen_2717</name>
</gene>